<protein>
    <submittedName>
        <fullName evidence="2">FAD-dependent monooxygenase</fullName>
    </submittedName>
</protein>
<dbReference type="EMBL" id="VLTB01000759">
    <property type="protein sequence ID" value="NDR95849.1"/>
    <property type="molecule type" value="Genomic_DNA"/>
</dbReference>
<comment type="caution">
    <text evidence="2">The sequence shown here is derived from an EMBL/GenBank/DDBJ whole genome shotgun (WGS) entry which is preliminary data.</text>
</comment>
<evidence type="ECO:0000259" key="1">
    <source>
        <dbReference type="Pfam" id="PF08491"/>
    </source>
</evidence>
<dbReference type="Proteomes" id="UP000471490">
    <property type="component" value="Unassembled WGS sequence"/>
</dbReference>
<dbReference type="RefSeq" id="WP_214429488.1">
    <property type="nucleotide sequence ID" value="NZ_VLTB01000759.1"/>
</dbReference>
<keyword evidence="2" id="KW-0503">Monooxygenase</keyword>
<reference evidence="2 3" key="1">
    <citation type="journal article" date="2020" name="Int. J. Nanomedicine">
        <title>Consequences Of Long-Term Bacteria's Exposure To Silver Nanoformulations With Different PhysicoChemical Properties.</title>
        <authorList>
            <person name="Kedziora A."/>
            <person name="Wernecki M."/>
            <person name="Korzekwa K."/>
            <person name="Speruda M."/>
            <person name="Gerasymchuk Y."/>
            <person name="Lukowiak A."/>
            <person name="Bugla-Ploskonska G."/>
        </authorList>
    </citation>
    <scope>NUCLEOTIDE SEQUENCE [LARGE SCALE GENOMIC DNA]</scope>
    <source>
        <strain evidence="2 3">ATCC 11230</strain>
    </source>
</reference>
<feature type="non-terminal residue" evidence="2">
    <location>
        <position position="115"/>
    </location>
</feature>
<dbReference type="GO" id="GO:0050660">
    <property type="term" value="F:flavin adenine dinucleotide binding"/>
    <property type="evidence" value="ECO:0007669"/>
    <property type="project" value="InterPro"/>
</dbReference>
<evidence type="ECO:0000313" key="2">
    <source>
        <dbReference type="EMBL" id="NDR95849.1"/>
    </source>
</evidence>
<dbReference type="Pfam" id="PF08491">
    <property type="entry name" value="SE"/>
    <property type="match status" value="1"/>
</dbReference>
<evidence type="ECO:0000313" key="3">
    <source>
        <dbReference type="Proteomes" id="UP000471490"/>
    </source>
</evidence>
<dbReference type="GO" id="GO:0004506">
    <property type="term" value="F:squalene monooxygenase activity"/>
    <property type="evidence" value="ECO:0007669"/>
    <property type="project" value="InterPro"/>
</dbReference>
<dbReference type="AlphaFoldDB" id="A0A6N9SIX1"/>
<dbReference type="InterPro" id="IPR013698">
    <property type="entry name" value="Squalene_epoxidase"/>
</dbReference>
<dbReference type="Gene3D" id="3.50.50.60">
    <property type="entry name" value="FAD/NAD(P)-binding domain"/>
    <property type="match status" value="1"/>
</dbReference>
<accession>A0A6N9SIX1</accession>
<dbReference type="GO" id="GO:0016020">
    <property type="term" value="C:membrane"/>
    <property type="evidence" value="ECO:0007669"/>
    <property type="project" value="InterPro"/>
</dbReference>
<gene>
    <name evidence="2" type="ORF">FPI65_32830</name>
</gene>
<feature type="domain" description="Squalene epoxidase" evidence="1">
    <location>
        <begin position="24"/>
        <end position="104"/>
    </location>
</feature>
<name>A0A6N9SIX1_ECOLX</name>
<proteinExistence type="predicted"/>
<sequence length="115" mass="13014">GDFKIRGSVHNWVMDLSVTEGHLQPGIVLIGDAFQTNCPAAGTGVSRLLVDVERLCNEYVPRWLETDGMGTEKIAQFYADRDKLAADRHSLQLARFREALTSNTDVRWTMQRKLH</sequence>
<keyword evidence="2" id="KW-0560">Oxidoreductase</keyword>
<feature type="non-terminal residue" evidence="2">
    <location>
        <position position="1"/>
    </location>
</feature>
<dbReference type="InterPro" id="IPR036188">
    <property type="entry name" value="FAD/NAD-bd_sf"/>
</dbReference>
<organism evidence="2 3">
    <name type="scientific">Escherichia coli</name>
    <dbReference type="NCBI Taxonomy" id="562"/>
    <lineage>
        <taxon>Bacteria</taxon>
        <taxon>Pseudomonadati</taxon>
        <taxon>Pseudomonadota</taxon>
        <taxon>Gammaproteobacteria</taxon>
        <taxon>Enterobacterales</taxon>
        <taxon>Enterobacteriaceae</taxon>
        <taxon>Escherichia</taxon>
    </lineage>
</organism>